<dbReference type="EMBL" id="SLVU01000008">
    <property type="protein sequence ID" value="TCN30147.1"/>
    <property type="molecule type" value="Genomic_DNA"/>
</dbReference>
<name>A0A4R2BR43_9HYPH</name>
<evidence type="ECO:0000313" key="2">
    <source>
        <dbReference type="Proteomes" id="UP000295043"/>
    </source>
</evidence>
<dbReference type="RefSeq" id="WP_132075518.1">
    <property type="nucleotide sequence ID" value="NZ_SLVU01000008.1"/>
</dbReference>
<dbReference type="AlphaFoldDB" id="A0A4R2BR43"/>
<reference evidence="1 2" key="1">
    <citation type="submission" date="2019-03" db="EMBL/GenBank/DDBJ databases">
        <title>Genomic Encyclopedia of Type Strains, Phase IV (KMG-V): Genome sequencing to study the core and pangenomes of soil and plant-associated prokaryotes.</title>
        <authorList>
            <person name="Whitman W."/>
        </authorList>
    </citation>
    <scope>NUCLEOTIDE SEQUENCE [LARGE SCALE GENOMIC DNA]</scope>
    <source>
        <strain evidence="1 2">23C40</strain>
    </source>
</reference>
<proteinExistence type="predicted"/>
<dbReference type="Proteomes" id="UP000295043">
    <property type="component" value="Unassembled WGS sequence"/>
</dbReference>
<sequence>MATSRIPLSALFCDPIVRAAFERAERDDGSMFAVANPDLPVLTGGEAALQSLSGREAIEAHIERMIALLDAYDGDSDIEPALGWTFHGPSVLSEASHNDEDREWDDEREWDPAEMGFADMDGMMEQCPGFHHMGGGSVR</sequence>
<accession>A0A4R2BR43</accession>
<evidence type="ECO:0000313" key="1">
    <source>
        <dbReference type="EMBL" id="TCN30147.1"/>
    </source>
</evidence>
<comment type="caution">
    <text evidence="1">The sequence shown here is derived from an EMBL/GenBank/DDBJ whole genome shotgun (WGS) entry which is preliminary data.</text>
</comment>
<protein>
    <submittedName>
        <fullName evidence="1">Uncharacterized protein</fullName>
    </submittedName>
</protein>
<gene>
    <name evidence="1" type="ORF">EV184_10813</name>
</gene>
<organism evidence="1 2">
    <name type="scientific">Sinorhizobium americanum</name>
    <dbReference type="NCBI Taxonomy" id="194963"/>
    <lineage>
        <taxon>Bacteria</taxon>
        <taxon>Pseudomonadati</taxon>
        <taxon>Pseudomonadota</taxon>
        <taxon>Alphaproteobacteria</taxon>
        <taxon>Hyphomicrobiales</taxon>
        <taxon>Rhizobiaceae</taxon>
        <taxon>Sinorhizobium/Ensifer group</taxon>
        <taxon>Sinorhizobium</taxon>
    </lineage>
</organism>